<dbReference type="Proteomes" id="UP000244924">
    <property type="component" value="Unassembled WGS sequence"/>
</dbReference>
<dbReference type="InterPro" id="IPR002654">
    <property type="entry name" value="Glyco_trans_25"/>
</dbReference>
<sequence>MLPVHVINLTRRPDRLAAIAVQLDDFGLAWHRAEAIDAAERGADALARDFGIGPLTQSYPATPGDMACSISHRKLWQEIAGLRSEAAIVLEDDATLSEDFRRIASCDLPAVMRRHGMGVLKLEFWPGPQLSRRRPVGEDLGPISGATRLYRMRSSFLGSCGYVITTEAARRLLSAFRHLQVPVDHFLFGQSAGLGFDALRPGFLNPAPVLHDVERYGSDIKDQRPCDADRARGWRRRLRDHRQRRREEALLRRGLAERVEMRFAGSQHAEGTVG</sequence>
<evidence type="ECO:0000259" key="1">
    <source>
        <dbReference type="Pfam" id="PF01755"/>
    </source>
</evidence>
<accession>A0A2R8B3X8</accession>
<dbReference type="CDD" id="cd06532">
    <property type="entry name" value="Glyco_transf_25"/>
    <property type="match status" value="1"/>
</dbReference>
<keyword evidence="3" id="KW-1185">Reference proteome</keyword>
<gene>
    <name evidence="2" type="ORF">DEA8626_00869</name>
</gene>
<evidence type="ECO:0000313" key="3">
    <source>
        <dbReference type="Proteomes" id="UP000244924"/>
    </source>
</evidence>
<evidence type="ECO:0000313" key="2">
    <source>
        <dbReference type="EMBL" id="SPH17351.1"/>
    </source>
</evidence>
<dbReference type="Pfam" id="PF01755">
    <property type="entry name" value="Glyco_transf_25"/>
    <property type="match status" value="1"/>
</dbReference>
<proteinExistence type="predicted"/>
<protein>
    <recommendedName>
        <fullName evidence="1">Glycosyl transferase family 25 domain-containing protein</fullName>
    </recommendedName>
</protein>
<organism evidence="2 3">
    <name type="scientific">Albidovulum aquaemixtae</name>
    <dbReference type="NCBI Taxonomy" id="1542388"/>
    <lineage>
        <taxon>Bacteria</taxon>
        <taxon>Pseudomonadati</taxon>
        <taxon>Pseudomonadota</taxon>
        <taxon>Alphaproteobacteria</taxon>
        <taxon>Rhodobacterales</taxon>
        <taxon>Paracoccaceae</taxon>
        <taxon>Albidovulum</taxon>
    </lineage>
</organism>
<reference evidence="2 3" key="1">
    <citation type="submission" date="2018-03" db="EMBL/GenBank/DDBJ databases">
        <authorList>
            <person name="Keele B.F."/>
        </authorList>
    </citation>
    <scope>NUCLEOTIDE SEQUENCE [LARGE SCALE GENOMIC DNA]</scope>
    <source>
        <strain evidence="2 3">CECT 8626</strain>
    </source>
</reference>
<name>A0A2R8B3X8_9RHOB</name>
<feature type="domain" description="Glycosyl transferase family 25" evidence="1">
    <location>
        <begin position="1"/>
        <end position="186"/>
    </location>
</feature>
<dbReference type="EMBL" id="OMOQ01000001">
    <property type="protein sequence ID" value="SPH17351.1"/>
    <property type="molecule type" value="Genomic_DNA"/>
</dbReference>
<dbReference type="RefSeq" id="WP_181366356.1">
    <property type="nucleotide sequence ID" value="NZ_OMOQ01000001.1"/>
</dbReference>
<dbReference type="AlphaFoldDB" id="A0A2R8B3X8"/>